<keyword evidence="3" id="KW-1185">Reference proteome</keyword>
<dbReference type="PANTHER" id="PTHR11373">
    <property type="entry name" value="DEOXYNUCLEOSIDE TRIPHOSPHATE TRIPHOSPHOHYDROLASE"/>
    <property type="match status" value="1"/>
</dbReference>
<evidence type="ECO:0000259" key="1">
    <source>
        <dbReference type="PROSITE" id="PS51831"/>
    </source>
</evidence>
<dbReference type="SMART" id="SM00471">
    <property type="entry name" value="HDc"/>
    <property type="match status" value="1"/>
</dbReference>
<dbReference type="Pfam" id="PF01966">
    <property type="entry name" value="HD"/>
    <property type="match status" value="1"/>
</dbReference>
<dbReference type="InterPro" id="IPR050135">
    <property type="entry name" value="dGTPase-like"/>
</dbReference>
<gene>
    <name evidence="2" type="ORF">WAK64_21410</name>
</gene>
<feature type="domain" description="HD" evidence="1">
    <location>
        <begin position="49"/>
        <end position="151"/>
    </location>
</feature>
<proteinExistence type="predicted"/>
<evidence type="ECO:0000313" key="2">
    <source>
        <dbReference type="EMBL" id="MEI5909585.1"/>
    </source>
</evidence>
<dbReference type="InterPro" id="IPR003607">
    <property type="entry name" value="HD/PDEase_dom"/>
</dbReference>
<dbReference type="InterPro" id="IPR006674">
    <property type="entry name" value="HD_domain"/>
</dbReference>
<protein>
    <submittedName>
        <fullName evidence="2">HD domain-containing protein</fullName>
    </submittedName>
</protein>
<dbReference type="RefSeq" id="WP_336589029.1">
    <property type="nucleotide sequence ID" value="NZ_JBBAXC010000031.1"/>
</dbReference>
<dbReference type="PROSITE" id="PS51831">
    <property type="entry name" value="HD"/>
    <property type="match status" value="1"/>
</dbReference>
<accession>A0ABU8HJN8</accession>
<comment type="caution">
    <text evidence="2">The sequence shown here is derived from an EMBL/GenBank/DDBJ whole genome shotgun (WGS) entry which is preliminary data.</text>
</comment>
<dbReference type="EMBL" id="JBBAXC010000031">
    <property type="protein sequence ID" value="MEI5909585.1"/>
    <property type="molecule type" value="Genomic_DNA"/>
</dbReference>
<dbReference type="Gene3D" id="1.10.3210.10">
    <property type="entry name" value="Hypothetical protein af1432"/>
    <property type="match status" value="1"/>
</dbReference>
<dbReference type="Proteomes" id="UP001312865">
    <property type="component" value="Unassembled WGS sequence"/>
</dbReference>
<evidence type="ECO:0000313" key="3">
    <source>
        <dbReference type="Proteomes" id="UP001312865"/>
    </source>
</evidence>
<reference evidence="2 3" key="1">
    <citation type="journal article" date="2018" name="J. Microbiol.">
        <title>Bacillus spongiae sp. nov., isolated from sponge of Jeju Island.</title>
        <authorList>
            <person name="Lee G.E."/>
            <person name="Im W.T."/>
            <person name="Park J.S."/>
        </authorList>
    </citation>
    <scope>NUCLEOTIDE SEQUENCE [LARGE SCALE GENOMIC DNA]</scope>
    <source>
        <strain evidence="2 3">135PIL107-10</strain>
    </source>
</reference>
<name>A0ABU8HJN8_9BACI</name>
<dbReference type="CDD" id="cd00077">
    <property type="entry name" value="HDc"/>
    <property type="match status" value="1"/>
</dbReference>
<sequence>MKIVDEIYGEFIIEPVLEDLINSQTIQRLKKVHQGGASYLVNKQWNGTRYEHSIGVMLLVRRLGGTIEEQIAGLLHDVSHTAFSHVIDYVFDAKNENYHEQIFNQVIEGSNIPSILAKHNLDFKKIIDDLSQWKILEQPLPELCADRIDYTLRDMYHYGKISLEEVRVFLSHLVIVNRKIYIDSIEWTEWFVDTYYKEVIDYFLDPLNIYGYTILSKILKMALTKNIVRPEDFLGTDEEIINQLYRSNDKEVIHSLNQLQGKVMLIEDDQDYDYHMKQKERLIDPSIWLDGQLIRASTISEKVRLQHSRASIKARKGVYLRVISK</sequence>
<organism evidence="2 3">
    <name type="scientific">Bacillus spongiae</name>
    <dbReference type="NCBI Taxonomy" id="2683610"/>
    <lineage>
        <taxon>Bacteria</taxon>
        <taxon>Bacillati</taxon>
        <taxon>Bacillota</taxon>
        <taxon>Bacilli</taxon>
        <taxon>Bacillales</taxon>
        <taxon>Bacillaceae</taxon>
        <taxon>Bacillus</taxon>
    </lineage>
</organism>
<dbReference type="PANTHER" id="PTHR11373:SF41">
    <property type="entry name" value="METAL-DEPENDENT PHOSPHOHYDROLASE"/>
    <property type="match status" value="1"/>
</dbReference>
<dbReference type="SUPFAM" id="SSF109604">
    <property type="entry name" value="HD-domain/PDEase-like"/>
    <property type="match status" value="1"/>
</dbReference>